<name>A0A7X0HT89_9BACI</name>
<keyword evidence="6" id="KW-0472">Membrane</keyword>
<dbReference type="InterPro" id="IPR053472">
    <property type="entry name" value="DAC_CdaS-like"/>
</dbReference>
<comment type="catalytic activity">
    <reaction evidence="1 6">
        <text>2 ATP = 3',3'-c-di-AMP + 2 diphosphate</text>
        <dbReference type="Rhea" id="RHEA:35655"/>
        <dbReference type="ChEBI" id="CHEBI:30616"/>
        <dbReference type="ChEBI" id="CHEBI:33019"/>
        <dbReference type="ChEBI" id="CHEBI:71500"/>
        <dbReference type="EC" id="2.7.7.85"/>
    </reaction>
</comment>
<dbReference type="GO" id="GO:0106408">
    <property type="term" value="F:diadenylate cyclase activity"/>
    <property type="evidence" value="ECO:0007669"/>
    <property type="project" value="UniProtKB-EC"/>
</dbReference>
<dbReference type="Pfam" id="PF02457">
    <property type="entry name" value="DAC"/>
    <property type="match status" value="1"/>
</dbReference>
<evidence type="ECO:0000256" key="4">
    <source>
        <dbReference type="ARBA" id="ARBA00022741"/>
    </source>
</evidence>
<evidence type="ECO:0000259" key="7">
    <source>
        <dbReference type="PROSITE" id="PS51794"/>
    </source>
</evidence>
<organism evidence="8 9">
    <name type="scientific">Bacillus benzoevorans</name>
    <dbReference type="NCBI Taxonomy" id="1456"/>
    <lineage>
        <taxon>Bacteria</taxon>
        <taxon>Bacillati</taxon>
        <taxon>Bacillota</taxon>
        <taxon>Bacilli</taxon>
        <taxon>Bacillales</taxon>
        <taxon>Bacillaceae</taxon>
        <taxon>Bacillus</taxon>
    </lineage>
</organism>
<dbReference type="InterPro" id="IPR034693">
    <property type="entry name" value="CdaS"/>
</dbReference>
<proteinExistence type="inferred from homology"/>
<comment type="caution">
    <text evidence="8">The sequence shown here is derived from an EMBL/GenBank/DDBJ whole genome shotgun (WGS) entry which is preliminary data.</text>
</comment>
<dbReference type="InterPro" id="IPR050338">
    <property type="entry name" value="DisA"/>
</dbReference>
<keyword evidence="2 6" id="KW-0808">Transferase</keyword>
<dbReference type="InterPro" id="IPR003390">
    <property type="entry name" value="DNA_integrity_scan_DisA_N"/>
</dbReference>
<gene>
    <name evidence="6" type="primary">dacB</name>
    <name evidence="8" type="ORF">HNR53_003015</name>
</gene>
<evidence type="ECO:0000256" key="3">
    <source>
        <dbReference type="ARBA" id="ARBA00022695"/>
    </source>
</evidence>
<sequence length="198" mass="22293">MDQREQYTQGISNYIDNISQQLYTINETLTDHDCCILSDFDELQKLVSEAQNLAAVYYLQTYMAPYTDQYISLSLAAQHLSEKKHGALIALERNDNLDHYVHNGTFIGADISHVLLETVFYPGNPLHDGGVVIRKNQIHSAGNIFPLTEITFQNRNHGTRHRAAIGLSEKTDAIIIVVSEETGRISFARNGKLFVVRA</sequence>
<evidence type="ECO:0000256" key="6">
    <source>
        <dbReference type="HAMAP-Rule" id="MF_00838"/>
    </source>
</evidence>
<evidence type="ECO:0000256" key="2">
    <source>
        <dbReference type="ARBA" id="ARBA00022679"/>
    </source>
</evidence>
<dbReference type="GO" id="GO:0004016">
    <property type="term" value="F:adenylate cyclase activity"/>
    <property type="evidence" value="ECO:0007669"/>
    <property type="project" value="UniProtKB-UniRule"/>
</dbReference>
<dbReference type="EMBL" id="JACHGK010000011">
    <property type="protein sequence ID" value="MBB6446356.1"/>
    <property type="molecule type" value="Genomic_DNA"/>
</dbReference>
<dbReference type="HAMAP" id="MF_00838">
    <property type="entry name" value="DacB"/>
    <property type="match status" value="1"/>
</dbReference>
<dbReference type="GO" id="GO:0006171">
    <property type="term" value="P:cAMP biosynthetic process"/>
    <property type="evidence" value="ECO:0007669"/>
    <property type="project" value="InterPro"/>
</dbReference>
<dbReference type="PANTHER" id="PTHR34185">
    <property type="entry name" value="DIADENYLATE CYCLASE"/>
    <property type="match status" value="1"/>
</dbReference>
<evidence type="ECO:0000313" key="8">
    <source>
        <dbReference type="EMBL" id="MBB6446356.1"/>
    </source>
</evidence>
<evidence type="ECO:0000256" key="5">
    <source>
        <dbReference type="ARBA" id="ARBA00022840"/>
    </source>
</evidence>
<keyword evidence="6" id="KW-1133">Transmembrane helix</keyword>
<accession>A0A7X0HT89</accession>
<dbReference type="Proteomes" id="UP000531594">
    <property type="component" value="Unassembled WGS sequence"/>
</dbReference>
<evidence type="ECO:0000313" key="9">
    <source>
        <dbReference type="Proteomes" id="UP000531594"/>
    </source>
</evidence>
<dbReference type="RefSeq" id="WP_184527303.1">
    <property type="nucleotide sequence ID" value="NZ_JACHGK010000011.1"/>
</dbReference>
<dbReference type="Pfam" id="PF10372">
    <property type="entry name" value="CdaS_N"/>
    <property type="match status" value="1"/>
</dbReference>
<comment type="similarity">
    <text evidence="6">Belongs to the adenylate cyclase family. DacB/CdaS subfamily.</text>
</comment>
<dbReference type="PANTHER" id="PTHR34185:SF2">
    <property type="entry name" value="CYCLIC DI-AMP SYNTHASE CDAS"/>
    <property type="match status" value="1"/>
</dbReference>
<dbReference type="NCBIfam" id="NF038328">
    <property type="entry name" value="c-di-AMP_CdaS"/>
    <property type="match status" value="1"/>
</dbReference>
<evidence type="ECO:0000256" key="1">
    <source>
        <dbReference type="ARBA" id="ARBA00000877"/>
    </source>
</evidence>
<keyword evidence="4 6" id="KW-0547">Nucleotide-binding</keyword>
<dbReference type="EC" id="2.7.7.85" evidence="6"/>
<keyword evidence="3 6" id="KW-0548">Nucleotidyltransferase</keyword>
<dbReference type="InterPro" id="IPR019457">
    <property type="entry name" value="CdaS_N"/>
</dbReference>
<dbReference type="Gene3D" id="1.10.287.770">
    <property type="entry name" value="YojJ-like"/>
    <property type="match status" value="1"/>
</dbReference>
<dbReference type="SUPFAM" id="SSF143597">
    <property type="entry name" value="YojJ-like"/>
    <property type="match status" value="1"/>
</dbReference>
<keyword evidence="6" id="KW-0812">Transmembrane</keyword>
<comment type="subunit">
    <text evidence="6">Probably oligomerizes.</text>
</comment>
<keyword evidence="9" id="KW-1185">Reference proteome</keyword>
<reference evidence="8 9" key="1">
    <citation type="submission" date="2020-08" db="EMBL/GenBank/DDBJ databases">
        <title>Genomic Encyclopedia of Type Strains, Phase IV (KMG-IV): sequencing the most valuable type-strain genomes for metagenomic binning, comparative biology and taxonomic classification.</title>
        <authorList>
            <person name="Goeker M."/>
        </authorList>
    </citation>
    <scope>NUCLEOTIDE SEQUENCE [LARGE SCALE GENOMIC DNA]</scope>
    <source>
        <strain evidence="8 9">DSM 5391</strain>
    </source>
</reference>
<dbReference type="Gene3D" id="3.40.1700.10">
    <property type="entry name" value="DNA integrity scanning protein, DisA, N-terminal domain"/>
    <property type="match status" value="1"/>
</dbReference>
<dbReference type="AlphaFoldDB" id="A0A7X0HT89"/>
<dbReference type="InterPro" id="IPR036888">
    <property type="entry name" value="DNA_integrity_DisA_N_sf"/>
</dbReference>
<dbReference type="GO" id="GO:0005524">
    <property type="term" value="F:ATP binding"/>
    <property type="evidence" value="ECO:0007669"/>
    <property type="project" value="UniProtKB-UniRule"/>
</dbReference>
<keyword evidence="5 6" id="KW-0067">ATP-binding</keyword>
<feature type="domain" description="DAC" evidence="7">
    <location>
        <begin position="50"/>
        <end position="198"/>
    </location>
</feature>
<dbReference type="PROSITE" id="PS51794">
    <property type="entry name" value="DAC"/>
    <property type="match status" value="1"/>
</dbReference>
<comment type="function">
    <text evidence="6">Catalyzes the condensation of 2 ATP molecules into cyclic di-AMP (c-di-AMP), a second messenger used to regulate differing processes in different bacteria.</text>
</comment>
<protein>
    <recommendedName>
        <fullName evidence="6">Diadenylate cyclase</fullName>
        <shortName evidence="6">DAC</shortName>
        <ecNumber evidence="6">2.7.7.85</ecNumber>
    </recommendedName>
    <alternativeName>
        <fullName evidence="6">Cyclic-di-AMP synthase</fullName>
        <shortName evidence="6">c-di-AMP synthase</shortName>
    </alternativeName>
</protein>
<keyword evidence="6" id="KW-1003">Cell membrane</keyword>